<protein>
    <submittedName>
        <fullName evidence="1">Uncharacterized protein</fullName>
    </submittedName>
</protein>
<dbReference type="Gene3D" id="1.25.40.10">
    <property type="entry name" value="Tetratricopeptide repeat domain"/>
    <property type="match status" value="1"/>
</dbReference>
<dbReference type="EMBL" id="JAQQWE010000004">
    <property type="protein sequence ID" value="KAK7956282.1"/>
    <property type="molecule type" value="Genomic_DNA"/>
</dbReference>
<dbReference type="SUPFAM" id="SSF48452">
    <property type="entry name" value="TPR-like"/>
    <property type="match status" value="1"/>
</dbReference>
<organism evidence="1 2">
    <name type="scientific">Apiospora aurea</name>
    <dbReference type="NCBI Taxonomy" id="335848"/>
    <lineage>
        <taxon>Eukaryota</taxon>
        <taxon>Fungi</taxon>
        <taxon>Dikarya</taxon>
        <taxon>Ascomycota</taxon>
        <taxon>Pezizomycotina</taxon>
        <taxon>Sordariomycetes</taxon>
        <taxon>Xylariomycetidae</taxon>
        <taxon>Amphisphaeriales</taxon>
        <taxon>Apiosporaceae</taxon>
        <taxon>Apiospora</taxon>
    </lineage>
</organism>
<evidence type="ECO:0000313" key="1">
    <source>
        <dbReference type="EMBL" id="KAK7956282.1"/>
    </source>
</evidence>
<dbReference type="InterPro" id="IPR011990">
    <property type="entry name" value="TPR-like_helical_dom_sf"/>
</dbReference>
<accession>A0ABR1QHR4</accession>
<comment type="caution">
    <text evidence="1">The sequence shown here is derived from an EMBL/GenBank/DDBJ whole genome shotgun (WGS) entry which is preliminary data.</text>
</comment>
<reference evidence="1 2" key="1">
    <citation type="submission" date="2023-01" db="EMBL/GenBank/DDBJ databases">
        <title>Analysis of 21 Apiospora genomes using comparative genomics revels a genus with tremendous synthesis potential of carbohydrate active enzymes and secondary metabolites.</title>
        <authorList>
            <person name="Sorensen T."/>
        </authorList>
    </citation>
    <scope>NUCLEOTIDE SEQUENCE [LARGE SCALE GENOMIC DNA]</scope>
    <source>
        <strain evidence="1 2">CBS 24483</strain>
    </source>
</reference>
<sequence>MAIAAAAEDLKALLSPEVLSLTVAEKLPWDKHAAIDFSEAIDWTFFGGALHSTPHQTITAEEEASLHQKSLSALKILGSLGLANIDITHLLEILLPPPADPSFPEQALGLQLILDQAPRELLDGPLDDRWVYGYFGELSAALAQQLRALPGGQSPHSWARWQDSVSLDYFVWVRLWFAAPIVHHETLAHEAVAMAEELRVLVESECGSGARDPYRDLPNEVRWDLYGFPRMLEARRGPSRGEDGKSSLIAGCFWICTLLDVHYPILERYGRYPYRNSVLGRVSTLDEEEWLQKAKFFKSPPPEVVKRINEDVGAGRWSPIGAEL</sequence>
<keyword evidence="2" id="KW-1185">Reference proteome</keyword>
<name>A0ABR1QHR4_9PEZI</name>
<evidence type="ECO:0000313" key="2">
    <source>
        <dbReference type="Proteomes" id="UP001391051"/>
    </source>
</evidence>
<dbReference type="Proteomes" id="UP001391051">
    <property type="component" value="Unassembled WGS sequence"/>
</dbReference>
<dbReference type="Pfam" id="PF06041">
    <property type="entry name" value="DUF924"/>
    <property type="match status" value="1"/>
</dbReference>
<dbReference type="GeneID" id="92074788"/>
<dbReference type="RefSeq" id="XP_066701588.1">
    <property type="nucleotide sequence ID" value="XM_066841726.1"/>
</dbReference>
<dbReference type="InterPro" id="IPR010323">
    <property type="entry name" value="DUF924"/>
</dbReference>
<gene>
    <name evidence="1" type="ORF">PG986_005504</name>
</gene>
<proteinExistence type="predicted"/>